<keyword evidence="2 5" id="KW-0863">Zinc-finger</keyword>
<gene>
    <name evidence="8" type="ORF">Dbus_chr3Lg95</name>
</gene>
<keyword evidence="4 5" id="KW-0238">DNA-binding</keyword>
<dbReference type="STRING" id="30019.A0A0M3QVS9"/>
<evidence type="ECO:0000313" key="9">
    <source>
        <dbReference type="Proteomes" id="UP000494163"/>
    </source>
</evidence>
<evidence type="ECO:0000256" key="5">
    <source>
        <dbReference type="PROSITE-ProRule" id="PRU00309"/>
    </source>
</evidence>
<feature type="domain" description="THAP-type" evidence="7">
    <location>
        <begin position="1"/>
        <end position="86"/>
    </location>
</feature>
<dbReference type="OMA" id="CFMNYKM"/>
<evidence type="ECO:0000313" key="8">
    <source>
        <dbReference type="EMBL" id="ALC42929.1"/>
    </source>
</evidence>
<organism evidence="8 9">
    <name type="scientific">Drosophila busckii</name>
    <name type="common">Fruit fly</name>
    <dbReference type="NCBI Taxonomy" id="30019"/>
    <lineage>
        <taxon>Eukaryota</taxon>
        <taxon>Metazoa</taxon>
        <taxon>Ecdysozoa</taxon>
        <taxon>Arthropoda</taxon>
        <taxon>Hexapoda</taxon>
        <taxon>Insecta</taxon>
        <taxon>Pterygota</taxon>
        <taxon>Neoptera</taxon>
        <taxon>Endopterygota</taxon>
        <taxon>Diptera</taxon>
        <taxon>Brachycera</taxon>
        <taxon>Muscomorpha</taxon>
        <taxon>Ephydroidea</taxon>
        <taxon>Drosophilidae</taxon>
        <taxon>Drosophila</taxon>
    </lineage>
</organism>
<reference evidence="8 9" key="1">
    <citation type="submission" date="2015-08" db="EMBL/GenBank/DDBJ databases">
        <title>Ancestral chromatin configuration constrains chromatin evolution on differentiating sex chromosomes in Drosophila.</title>
        <authorList>
            <person name="Zhou Q."/>
            <person name="Bachtrog D."/>
        </authorList>
    </citation>
    <scope>NUCLEOTIDE SEQUENCE [LARGE SCALE GENOMIC DNA]</scope>
    <source>
        <tissue evidence="8">Whole larvae</tissue>
    </source>
</reference>
<dbReference type="OrthoDB" id="7683421at2759"/>
<name>A0A0M3QVS9_DROBS</name>
<keyword evidence="9" id="KW-1185">Reference proteome</keyword>
<dbReference type="AlphaFoldDB" id="A0A0M3QVS9"/>
<sequence>MGGTRCIFRDCNVSSQRNPKMHFFKLPVRDPKRLQAWVKNAGCETITNLDHKKLSNRSVCARHFRYECFMNYKLDRLVANQTPTLWRIDKDLAWDMEQIDENGEALMVRIEAPTQKHLIPPDDFECPLGFDEAIGKKSMQLPISMEVTKKKQSEPAPFEAVQQDINMSITDINMSESENSKTKELVYDLGPELRIELINDEINNTNMNIEENNFEDMQYVSLDEYRTLQQECNSAKAENMSLKQQFEALRVETQNKVANPPQVGKDQLYKGIKKYLGPTMAALVRMEMFASADRTWLEDERDFSKELLQLGEHVYTHCCEEWRLRLPSLHLTRSWLQDVNTIEVDSQNL</sequence>
<evidence type="ECO:0000256" key="3">
    <source>
        <dbReference type="ARBA" id="ARBA00022833"/>
    </source>
</evidence>
<dbReference type="InterPro" id="IPR006612">
    <property type="entry name" value="THAP_Znf"/>
</dbReference>
<dbReference type="InterPro" id="IPR026516">
    <property type="entry name" value="THAP1/10"/>
</dbReference>
<evidence type="ECO:0000256" key="2">
    <source>
        <dbReference type="ARBA" id="ARBA00022771"/>
    </source>
</evidence>
<dbReference type="EMBL" id="CP012525">
    <property type="protein sequence ID" value="ALC42929.1"/>
    <property type="molecule type" value="Genomic_DNA"/>
</dbReference>
<dbReference type="SUPFAM" id="SSF57716">
    <property type="entry name" value="Glucocorticoid receptor-like (DNA-binding domain)"/>
    <property type="match status" value="1"/>
</dbReference>
<dbReference type="SMART" id="SM00692">
    <property type="entry name" value="DM3"/>
    <property type="match status" value="1"/>
</dbReference>
<dbReference type="GO" id="GO:0043565">
    <property type="term" value="F:sequence-specific DNA binding"/>
    <property type="evidence" value="ECO:0007669"/>
    <property type="project" value="InterPro"/>
</dbReference>
<evidence type="ECO:0000256" key="4">
    <source>
        <dbReference type="ARBA" id="ARBA00023125"/>
    </source>
</evidence>
<dbReference type="Proteomes" id="UP000494163">
    <property type="component" value="Chromosome 3L"/>
</dbReference>
<proteinExistence type="predicted"/>
<evidence type="ECO:0000259" key="7">
    <source>
        <dbReference type="PROSITE" id="PS50950"/>
    </source>
</evidence>
<dbReference type="GO" id="GO:0008270">
    <property type="term" value="F:zinc ion binding"/>
    <property type="evidence" value="ECO:0007669"/>
    <property type="project" value="UniProtKB-KW"/>
</dbReference>
<keyword evidence="6" id="KW-0175">Coiled coil</keyword>
<keyword evidence="3" id="KW-0862">Zinc</keyword>
<accession>A0A0M3QVS9</accession>
<dbReference type="SMART" id="SM00980">
    <property type="entry name" value="THAP"/>
    <property type="match status" value="1"/>
</dbReference>
<dbReference type="Pfam" id="PF05485">
    <property type="entry name" value="THAP"/>
    <property type="match status" value="1"/>
</dbReference>
<feature type="coiled-coil region" evidence="6">
    <location>
        <begin position="225"/>
        <end position="252"/>
    </location>
</feature>
<dbReference type="Gene3D" id="6.10.250.2730">
    <property type="match status" value="1"/>
</dbReference>
<evidence type="ECO:0000256" key="1">
    <source>
        <dbReference type="ARBA" id="ARBA00022723"/>
    </source>
</evidence>
<dbReference type="PANTHER" id="PTHR46600:SF11">
    <property type="entry name" value="THAP DOMAIN-CONTAINING PROTEIN 10"/>
    <property type="match status" value="1"/>
</dbReference>
<dbReference type="PROSITE" id="PS50950">
    <property type="entry name" value="ZF_THAP"/>
    <property type="match status" value="1"/>
</dbReference>
<protein>
    <submittedName>
        <fullName evidence="8">CG14965</fullName>
    </submittedName>
</protein>
<dbReference type="SMR" id="A0A0M3QVS9"/>
<keyword evidence="1" id="KW-0479">Metal-binding</keyword>
<evidence type="ECO:0000256" key="6">
    <source>
        <dbReference type="SAM" id="Coils"/>
    </source>
</evidence>
<dbReference type="PANTHER" id="PTHR46600">
    <property type="entry name" value="THAP DOMAIN-CONTAINING"/>
    <property type="match status" value="1"/>
</dbReference>